<sequence>MKVLLATDGSENAIEAAMFLKHLARKETFDVCVYTVSFVPQHPHNSAFEPWYPQWLEQERDRVTIFQNRIKTILGDSCRSISVGHGFGAPIPELLDEAKRTQADLVVVGAKGHTTLHRLLLGSTSDSIATHAECSVLVVRGRVDSEGKPFSVIGNPPKILFAYDGSKGSREAIDEQLSLNWSPATQVNVISVATAAYAFFDDTFAAMAAQFEAEQAEQTRLEAEHISGEIAAKFPSTTVEVPRANHIGDAIVSAAEANVNDLIVIGDSGHTLIGDLLLGSTSKYVLRHAPCSVWISRHHRREK</sequence>
<dbReference type="AlphaFoldDB" id="A0A5C6EE91"/>
<feature type="domain" description="UspA" evidence="2">
    <location>
        <begin position="2"/>
        <end position="140"/>
    </location>
</feature>
<dbReference type="PANTHER" id="PTHR43010:SF1">
    <property type="entry name" value="USPA DOMAIN-CONTAINING PROTEIN"/>
    <property type="match status" value="1"/>
</dbReference>
<evidence type="ECO:0000256" key="1">
    <source>
        <dbReference type="ARBA" id="ARBA00008791"/>
    </source>
</evidence>
<reference evidence="3 4" key="1">
    <citation type="submission" date="2019-02" db="EMBL/GenBank/DDBJ databases">
        <title>Deep-cultivation of Planctomycetes and their phenomic and genomic characterization uncovers novel biology.</title>
        <authorList>
            <person name="Wiegand S."/>
            <person name="Jogler M."/>
            <person name="Boedeker C."/>
            <person name="Pinto D."/>
            <person name="Vollmers J."/>
            <person name="Rivas-Marin E."/>
            <person name="Kohn T."/>
            <person name="Peeters S.H."/>
            <person name="Heuer A."/>
            <person name="Rast P."/>
            <person name="Oberbeckmann S."/>
            <person name="Bunk B."/>
            <person name="Jeske O."/>
            <person name="Meyerdierks A."/>
            <person name="Storesund J.E."/>
            <person name="Kallscheuer N."/>
            <person name="Luecker S."/>
            <person name="Lage O.M."/>
            <person name="Pohl T."/>
            <person name="Merkel B.J."/>
            <person name="Hornburger P."/>
            <person name="Mueller R.-W."/>
            <person name="Bruemmer F."/>
            <person name="Labrenz M."/>
            <person name="Spormann A.M."/>
            <person name="Op Den Camp H."/>
            <person name="Overmann J."/>
            <person name="Amann R."/>
            <person name="Jetten M.S.M."/>
            <person name="Mascher T."/>
            <person name="Medema M.H."/>
            <person name="Devos D.P."/>
            <person name="Kaster A.-K."/>
            <person name="Ovreas L."/>
            <person name="Rohde M."/>
            <person name="Galperin M.Y."/>
            <person name="Jogler C."/>
        </authorList>
    </citation>
    <scope>NUCLEOTIDE SEQUENCE [LARGE SCALE GENOMIC DNA]</scope>
    <source>
        <strain evidence="3 4">Poly51</strain>
    </source>
</reference>
<evidence type="ECO:0000313" key="4">
    <source>
        <dbReference type="Proteomes" id="UP000318288"/>
    </source>
</evidence>
<evidence type="ECO:0000313" key="3">
    <source>
        <dbReference type="EMBL" id="TWU47342.1"/>
    </source>
</evidence>
<dbReference type="InterPro" id="IPR051688">
    <property type="entry name" value="USP_A"/>
</dbReference>
<name>A0A5C6EE91_9BACT</name>
<dbReference type="Pfam" id="PF00582">
    <property type="entry name" value="Usp"/>
    <property type="match status" value="2"/>
</dbReference>
<proteinExistence type="inferred from homology"/>
<dbReference type="Gene3D" id="3.40.50.620">
    <property type="entry name" value="HUPs"/>
    <property type="match status" value="2"/>
</dbReference>
<keyword evidence="4" id="KW-1185">Reference proteome</keyword>
<dbReference type="PRINTS" id="PR01438">
    <property type="entry name" value="UNVRSLSTRESS"/>
</dbReference>
<dbReference type="CDD" id="cd00293">
    <property type="entry name" value="USP-like"/>
    <property type="match status" value="2"/>
</dbReference>
<dbReference type="RefSeq" id="WP_186775783.1">
    <property type="nucleotide sequence ID" value="NZ_SJPW01000007.1"/>
</dbReference>
<dbReference type="InterPro" id="IPR006016">
    <property type="entry name" value="UspA"/>
</dbReference>
<organism evidence="3 4">
    <name type="scientific">Rubripirellula tenax</name>
    <dbReference type="NCBI Taxonomy" id="2528015"/>
    <lineage>
        <taxon>Bacteria</taxon>
        <taxon>Pseudomonadati</taxon>
        <taxon>Planctomycetota</taxon>
        <taxon>Planctomycetia</taxon>
        <taxon>Pirellulales</taxon>
        <taxon>Pirellulaceae</taxon>
        <taxon>Rubripirellula</taxon>
    </lineage>
</organism>
<evidence type="ECO:0000259" key="2">
    <source>
        <dbReference type="Pfam" id="PF00582"/>
    </source>
</evidence>
<dbReference type="InterPro" id="IPR006015">
    <property type="entry name" value="Universal_stress_UspA"/>
</dbReference>
<dbReference type="EMBL" id="SJPW01000007">
    <property type="protein sequence ID" value="TWU47342.1"/>
    <property type="molecule type" value="Genomic_DNA"/>
</dbReference>
<dbReference type="PANTHER" id="PTHR43010">
    <property type="entry name" value="UNIVERSAL STRESS PROTEIN SLR1230"/>
    <property type="match status" value="1"/>
</dbReference>
<accession>A0A5C6EE91</accession>
<gene>
    <name evidence="3" type="ORF">Poly51_51420</name>
</gene>
<dbReference type="SUPFAM" id="SSF52402">
    <property type="entry name" value="Adenine nucleotide alpha hydrolases-like"/>
    <property type="match status" value="2"/>
</dbReference>
<comment type="caution">
    <text evidence="3">The sequence shown here is derived from an EMBL/GenBank/DDBJ whole genome shotgun (WGS) entry which is preliminary data.</text>
</comment>
<dbReference type="Proteomes" id="UP000318288">
    <property type="component" value="Unassembled WGS sequence"/>
</dbReference>
<dbReference type="InterPro" id="IPR014729">
    <property type="entry name" value="Rossmann-like_a/b/a_fold"/>
</dbReference>
<comment type="similarity">
    <text evidence="1">Belongs to the universal stress protein A family.</text>
</comment>
<feature type="domain" description="UspA" evidence="2">
    <location>
        <begin position="158"/>
        <end position="297"/>
    </location>
</feature>
<protein>
    <submittedName>
        <fullName evidence="3">Putative universal stress protein</fullName>
    </submittedName>
</protein>